<dbReference type="PRINTS" id="PR00473">
    <property type="entry name" value="GALCTOKINASE"/>
</dbReference>
<evidence type="ECO:0000259" key="11">
    <source>
        <dbReference type="Pfam" id="PF10509"/>
    </source>
</evidence>
<dbReference type="SUPFAM" id="SSF54211">
    <property type="entry name" value="Ribosomal protein S5 domain 2-like"/>
    <property type="match status" value="1"/>
</dbReference>
<dbReference type="InterPro" id="IPR000705">
    <property type="entry name" value="Galactokinase"/>
</dbReference>
<dbReference type="Pfam" id="PF10509">
    <property type="entry name" value="GalKase_gal_bdg"/>
    <property type="match status" value="1"/>
</dbReference>
<evidence type="ECO:0000313" key="13">
    <source>
        <dbReference type="Proteomes" id="UP001551482"/>
    </source>
</evidence>
<accession>A0ABV3DUH0</accession>
<evidence type="ECO:0000256" key="6">
    <source>
        <dbReference type="ARBA" id="ARBA00023144"/>
    </source>
</evidence>
<feature type="domain" description="GHMP kinase C-terminal" evidence="10">
    <location>
        <begin position="292"/>
        <end position="369"/>
    </location>
</feature>
<dbReference type="PROSITE" id="PS00106">
    <property type="entry name" value="GALACTOKINASE"/>
    <property type="match status" value="1"/>
</dbReference>
<evidence type="ECO:0000256" key="5">
    <source>
        <dbReference type="ARBA" id="ARBA00022840"/>
    </source>
</evidence>
<evidence type="ECO:0000256" key="4">
    <source>
        <dbReference type="ARBA" id="ARBA00022777"/>
    </source>
</evidence>
<evidence type="ECO:0000256" key="8">
    <source>
        <dbReference type="SAM" id="MobiDB-lite"/>
    </source>
</evidence>
<comment type="similarity">
    <text evidence="1">Belongs to the GHMP kinase family. GalK subfamily.</text>
</comment>
<dbReference type="PIRSF" id="PIRSF000530">
    <property type="entry name" value="Galactokinase"/>
    <property type="match status" value="1"/>
</dbReference>
<feature type="region of interest" description="Disordered" evidence="8">
    <location>
        <begin position="387"/>
        <end position="415"/>
    </location>
</feature>
<keyword evidence="2 12" id="KW-0808">Transferase</keyword>
<evidence type="ECO:0000259" key="10">
    <source>
        <dbReference type="Pfam" id="PF08544"/>
    </source>
</evidence>
<reference evidence="12 13" key="1">
    <citation type="submission" date="2024-06" db="EMBL/GenBank/DDBJ databases">
        <title>The Natural Products Discovery Center: Release of the First 8490 Sequenced Strains for Exploring Actinobacteria Biosynthetic Diversity.</title>
        <authorList>
            <person name="Kalkreuter E."/>
            <person name="Kautsar S.A."/>
            <person name="Yang D."/>
            <person name="Bader C.D."/>
            <person name="Teijaro C.N."/>
            <person name="Fluegel L."/>
            <person name="Davis C.M."/>
            <person name="Simpson J.R."/>
            <person name="Lauterbach L."/>
            <person name="Steele A.D."/>
            <person name="Gui C."/>
            <person name="Meng S."/>
            <person name="Li G."/>
            <person name="Viehrig K."/>
            <person name="Ye F."/>
            <person name="Su P."/>
            <person name="Kiefer A.F."/>
            <person name="Nichols A."/>
            <person name="Cepeda A.J."/>
            <person name="Yan W."/>
            <person name="Fan B."/>
            <person name="Jiang Y."/>
            <person name="Adhikari A."/>
            <person name="Zheng C.-J."/>
            <person name="Schuster L."/>
            <person name="Cowan T.M."/>
            <person name="Smanski M.J."/>
            <person name="Chevrette M.G."/>
            <person name="De Carvalho L.P.S."/>
            <person name="Shen B."/>
        </authorList>
    </citation>
    <scope>NUCLEOTIDE SEQUENCE [LARGE SCALE GENOMIC DNA]</scope>
    <source>
        <strain evidence="12 13">NPDC048946</strain>
    </source>
</reference>
<dbReference type="RefSeq" id="WP_358362651.1">
    <property type="nucleotide sequence ID" value="NZ_JBEZFP010000144.1"/>
</dbReference>
<keyword evidence="4" id="KW-0418">Kinase</keyword>
<dbReference type="InterPro" id="IPR020568">
    <property type="entry name" value="Ribosomal_Su5_D2-typ_SF"/>
</dbReference>
<gene>
    <name evidence="12" type="primary">galK</name>
    <name evidence="12" type="ORF">AB0C36_36000</name>
</gene>
<keyword evidence="5" id="KW-0067">ATP-binding</keyword>
<dbReference type="Gene3D" id="3.30.70.890">
    <property type="entry name" value="GHMP kinase, C-terminal domain"/>
    <property type="match status" value="1"/>
</dbReference>
<keyword evidence="13" id="KW-1185">Reference proteome</keyword>
<dbReference type="Proteomes" id="UP001551482">
    <property type="component" value="Unassembled WGS sequence"/>
</dbReference>
<dbReference type="InterPro" id="IPR006204">
    <property type="entry name" value="GHMP_kinase_N_dom"/>
</dbReference>
<dbReference type="InterPro" id="IPR019741">
    <property type="entry name" value="Galactokinase_CS"/>
</dbReference>
<keyword evidence="3" id="KW-0547">Nucleotide-binding</keyword>
<dbReference type="InterPro" id="IPR019539">
    <property type="entry name" value="GalKase_N"/>
</dbReference>
<dbReference type="InterPro" id="IPR006206">
    <property type="entry name" value="Mevalonate/galactokinase"/>
</dbReference>
<dbReference type="InterPro" id="IPR014721">
    <property type="entry name" value="Ribsml_uS5_D2-typ_fold_subgr"/>
</dbReference>
<dbReference type="Pfam" id="PF00288">
    <property type="entry name" value="GHMP_kinases_N"/>
    <property type="match status" value="1"/>
</dbReference>
<dbReference type="SUPFAM" id="SSF55060">
    <property type="entry name" value="GHMP Kinase, C-terminal domain"/>
    <property type="match status" value="1"/>
</dbReference>
<dbReference type="PROSITE" id="PS00627">
    <property type="entry name" value="GHMP_KINASES_ATP"/>
    <property type="match status" value="1"/>
</dbReference>
<dbReference type="PANTHER" id="PTHR10457">
    <property type="entry name" value="MEVALONATE KINASE/GALACTOKINASE"/>
    <property type="match status" value="1"/>
</dbReference>
<dbReference type="GO" id="GO:0004335">
    <property type="term" value="F:galactokinase activity"/>
    <property type="evidence" value="ECO:0007669"/>
    <property type="project" value="UniProtKB-EC"/>
</dbReference>
<dbReference type="Gene3D" id="3.30.230.10">
    <property type="match status" value="1"/>
</dbReference>
<protein>
    <recommendedName>
        <fullName evidence="7">Galactokinase</fullName>
        <ecNumber evidence="7">2.7.1.6</ecNumber>
    </recommendedName>
</protein>
<evidence type="ECO:0000256" key="2">
    <source>
        <dbReference type="ARBA" id="ARBA00022679"/>
    </source>
</evidence>
<dbReference type="Pfam" id="PF08544">
    <property type="entry name" value="GHMP_kinases_C"/>
    <property type="match status" value="1"/>
</dbReference>
<dbReference type="InterPro" id="IPR013750">
    <property type="entry name" value="GHMP_kinase_C_dom"/>
</dbReference>
<keyword evidence="6" id="KW-0119">Carbohydrate metabolism</keyword>
<dbReference type="PRINTS" id="PR00959">
    <property type="entry name" value="MEVGALKINASE"/>
</dbReference>
<evidence type="ECO:0000256" key="3">
    <source>
        <dbReference type="ARBA" id="ARBA00022741"/>
    </source>
</evidence>
<sequence length="415" mass="42935">MNGPANDAMSANAITAGAGFAQFFGRPAEAAWHAPGRVNVIGEHTDYNDGFVLPAAIPFGVTASVARRSDQLLRIASAQLGGEPAVVPLDVLVPGAVHGGAAYAAGVVWEMRRRGLAVGGLDIHVDGTVPQGAGLSSSAALECAVAAAVDDLLGLGLDRLTLVDVARAAENDFVGMPCGVMDQSAALLSRARHALFLDTRTMATRHVPFDVGSFGLELVVIDTRAPHRLVDGEYALRRRSCAQACAALGVPALRDLTEDDLPRAFATLDPVTARRVRHVVTENARVLDVMALLERGEDPRGIGLYLTRSHCSLRDDYEVSAPELDVAAEAALAAGAHGARMIGGGFGGSVIALVDVGQRALVARAVTSAAERHRLAEPAVFTVTPTEGAHRVPLGKRTTGPATEAPGTSGPAVSA</sequence>
<organism evidence="12 13">
    <name type="scientific">Streptodolium elevatio</name>
    <dbReference type="NCBI Taxonomy" id="3157996"/>
    <lineage>
        <taxon>Bacteria</taxon>
        <taxon>Bacillati</taxon>
        <taxon>Actinomycetota</taxon>
        <taxon>Actinomycetes</taxon>
        <taxon>Kitasatosporales</taxon>
        <taxon>Streptomycetaceae</taxon>
        <taxon>Streptodolium</taxon>
    </lineage>
</organism>
<evidence type="ECO:0000313" key="12">
    <source>
        <dbReference type="EMBL" id="MEU8138892.1"/>
    </source>
</evidence>
<feature type="domain" description="GHMP kinase N-terminal" evidence="9">
    <location>
        <begin position="103"/>
        <end position="189"/>
    </location>
</feature>
<evidence type="ECO:0000256" key="7">
    <source>
        <dbReference type="NCBIfam" id="TIGR00131"/>
    </source>
</evidence>
<evidence type="ECO:0000259" key="9">
    <source>
        <dbReference type="Pfam" id="PF00288"/>
    </source>
</evidence>
<dbReference type="EMBL" id="JBEZFP010000144">
    <property type="protein sequence ID" value="MEU8138892.1"/>
    <property type="molecule type" value="Genomic_DNA"/>
</dbReference>
<name>A0ABV3DUH0_9ACTN</name>
<proteinExistence type="inferred from homology"/>
<dbReference type="NCBIfam" id="TIGR00131">
    <property type="entry name" value="gal_kin"/>
    <property type="match status" value="1"/>
</dbReference>
<comment type="caution">
    <text evidence="12">The sequence shown here is derived from an EMBL/GenBank/DDBJ whole genome shotgun (WGS) entry which is preliminary data.</text>
</comment>
<dbReference type="EC" id="2.7.1.6" evidence="7"/>
<evidence type="ECO:0000256" key="1">
    <source>
        <dbReference type="ARBA" id="ARBA00006566"/>
    </source>
</evidence>
<feature type="domain" description="Galactokinase N-terminal" evidence="11">
    <location>
        <begin position="20"/>
        <end position="67"/>
    </location>
</feature>
<dbReference type="PANTHER" id="PTHR10457:SF7">
    <property type="entry name" value="GALACTOKINASE-RELATED"/>
    <property type="match status" value="1"/>
</dbReference>
<dbReference type="InterPro" id="IPR036554">
    <property type="entry name" value="GHMP_kinase_C_sf"/>
</dbReference>
<keyword evidence="6" id="KW-0299">Galactose metabolism</keyword>
<dbReference type="InterPro" id="IPR006203">
    <property type="entry name" value="GHMP_knse_ATP-bd_CS"/>
</dbReference>